<keyword evidence="1" id="KW-1133">Transmembrane helix</keyword>
<dbReference type="EMBL" id="CP071696">
    <property type="protein sequence ID" value="QTX03429.1"/>
    <property type="molecule type" value="Genomic_DNA"/>
</dbReference>
<keyword evidence="1" id="KW-0472">Membrane</keyword>
<dbReference type="RefSeq" id="WP_210896003.1">
    <property type="nucleotide sequence ID" value="NZ_CP071696.1"/>
</dbReference>
<feature type="transmembrane region" description="Helical" evidence="1">
    <location>
        <begin position="53"/>
        <end position="75"/>
    </location>
</feature>
<feature type="transmembrane region" description="Helical" evidence="1">
    <location>
        <begin position="30"/>
        <end position="47"/>
    </location>
</feature>
<evidence type="ECO:0000256" key="1">
    <source>
        <dbReference type="SAM" id="Phobius"/>
    </source>
</evidence>
<evidence type="ECO:0000313" key="2">
    <source>
        <dbReference type="EMBL" id="QTX03429.1"/>
    </source>
</evidence>
<keyword evidence="3" id="KW-1185">Reference proteome</keyword>
<dbReference type="KEGG" id="aarc:G127AT_08605"/>
<gene>
    <name evidence="2" type="ORF">G127AT_08605</name>
</gene>
<feature type="transmembrane region" description="Helical" evidence="1">
    <location>
        <begin position="96"/>
        <end position="118"/>
    </location>
</feature>
<feature type="transmembrane region" description="Helical" evidence="1">
    <location>
        <begin position="124"/>
        <end position="144"/>
    </location>
</feature>
<protein>
    <submittedName>
        <fullName evidence="2">Uncharacterized protein</fullName>
    </submittedName>
</protein>
<keyword evidence="1" id="KW-0812">Transmembrane</keyword>
<dbReference type="AlphaFoldDB" id="A0A975FJY0"/>
<organism evidence="2 3">
    <name type="scientific">Agromyces archimandritae</name>
    <dbReference type="NCBI Taxonomy" id="2781962"/>
    <lineage>
        <taxon>Bacteria</taxon>
        <taxon>Bacillati</taxon>
        <taxon>Actinomycetota</taxon>
        <taxon>Actinomycetes</taxon>
        <taxon>Micrococcales</taxon>
        <taxon>Microbacteriaceae</taxon>
        <taxon>Agromyces</taxon>
    </lineage>
</organism>
<reference evidence="2" key="1">
    <citation type="submission" date="2021-03" db="EMBL/GenBank/DDBJ databases">
        <title>Agromyces archimandritus sp. nov., isolated from the cockroach Archimandrita tessellata.</title>
        <authorList>
            <person name="Guzman J."/>
            <person name="Ortuzar M."/>
            <person name="Poehlein A."/>
            <person name="Daniel R."/>
            <person name="Trujillo M."/>
            <person name="Vilcinskas A."/>
        </authorList>
    </citation>
    <scope>NUCLEOTIDE SEQUENCE</scope>
    <source>
        <strain evidence="2">G127AT</strain>
    </source>
</reference>
<dbReference type="Proteomes" id="UP000671914">
    <property type="component" value="Chromosome"/>
</dbReference>
<sequence length="157" mass="16153">MEMTPDEARRALADTEAAQRTVAVEVGAPAAYWWGLGIAWVALGAIADLGNAWLTVILTFAIGLAHAIVGGRLMGGRHRSGRVQPSAATAGRDTGLVVWIFLVVLVLVTVGLALLLNADGAGHPALFASLAPATLLVAGGPRIAMWASQRAARRAAA</sequence>
<accession>A0A975FJY0</accession>
<evidence type="ECO:0000313" key="3">
    <source>
        <dbReference type="Proteomes" id="UP000671914"/>
    </source>
</evidence>
<name>A0A975FJY0_9MICO</name>
<proteinExistence type="predicted"/>